<dbReference type="Pfam" id="PF00083">
    <property type="entry name" value="Sugar_tr"/>
    <property type="match status" value="1"/>
</dbReference>
<evidence type="ECO:0000256" key="3">
    <source>
        <dbReference type="ARBA" id="ARBA00022448"/>
    </source>
</evidence>
<feature type="transmembrane region" description="Helical" evidence="8">
    <location>
        <begin position="437"/>
        <end position="461"/>
    </location>
</feature>
<keyword evidence="4 8" id="KW-0812">Transmembrane</keyword>
<dbReference type="GeneID" id="30982132"/>
<dbReference type="EMBL" id="KV453915">
    <property type="protein sequence ID" value="ODV77181.1"/>
    <property type="molecule type" value="Genomic_DNA"/>
</dbReference>
<dbReference type="OrthoDB" id="5290825at2759"/>
<feature type="transmembrane region" description="Helical" evidence="8">
    <location>
        <begin position="403"/>
        <end position="425"/>
    </location>
</feature>
<dbReference type="InterPro" id="IPR005828">
    <property type="entry name" value="MFS_sugar_transport-like"/>
</dbReference>
<dbReference type="STRING" id="984487.A0A1E4SCD7"/>
<keyword evidence="3" id="KW-0813">Transport</keyword>
<dbReference type="PANTHER" id="PTHR48020:SF25">
    <property type="entry name" value="SUGAR TRANSPORTER, PUTATIVE (AFU_ORTHOLOGUE AFUA_7G05830)-RELATED"/>
    <property type="match status" value="1"/>
</dbReference>
<keyword evidence="6 8" id="KW-0472">Membrane</keyword>
<evidence type="ECO:0000256" key="4">
    <source>
        <dbReference type="ARBA" id="ARBA00022692"/>
    </source>
</evidence>
<dbReference type="InterPro" id="IPR003663">
    <property type="entry name" value="Sugar/inositol_transpt"/>
</dbReference>
<comment type="similarity">
    <text evidence="2">Belongs to the major facilitator superfamily. Sugar transporter (TC 2.A.1.1) family.</text>
</comment>
<dbReference type="InterPro" id="IPR050814">
    <property type="entry name" value="Myo-inositol_Transporter"/>
</dbReference>
<feature type="transmembrane region" description="Helical" evidence="8">
    <location>
        <begin position="569"/>
        <end position="588"/>
    </location>
</feature>
<feature type="transmembrane region" description="Helical" evidence="8">
    <location>
        <begin position="502"/>
        <end position="525"/>
    </location>
</feature>
<dbReference type="FunFam" id="1.20.1250.20:FF:000100">
    <property type="entry name" value="MFS sugar transporter, putative"/>
    <property type="match status" value="1"/>
</dbReference>
<dbReference type="PROSITE" id="PS00216">
    <property type="entry name" value="SUGAR_TRANSPORT_1"/>
    <property type="match status" value="1"/>
</dbReference>
<dbReference type="PROSITE" id="PS50850">
    <property type="entry name" value="MFS"/>
    <property type="match status" value="1"/>
</dbReference>
<dbReference type="PANTHER" id="PTHR48020">
    <property type="entry name" value="PROTON MYO-INOSITOL COTRANSPORTER"/>
    <property type="match status" value="1"/>
</dbReference>
<evidence type="ECO:0000313" key="11">
    <source>
        <dbReference type="Proteomes" id="UP000094285"/>
    </source>
</evidence>
<sequence length="660" mass="74524">MSAPNNHGIGDATAPALAPPAAELNPQLREDGLFEHSSSASSLAEKKPKDPSDLESSHSHLAEAGQGERGNILAQYSEKQVMQMGRNYASKHGLDADLFARAAGLARTPLEFNSMPFLTEEEKIDLNLEATKRWHIPSKLIAVIALGSMAAAVQGMDESVINGATLFYPRAFGLENKDKWTKRERNLIEGLVNGAPYLCCSVIACWTSDLWNRHLGRKWTIFWTCFISAVTCIWSGFVNNWWHLFIARFFLGFGIGVKSATVPAYAAECTPPHIRGSLVMLWQFFTAVGIMFGYVACLAFYYVPKKSFGTGLNWRLMLGSACIPAIIVLFQVPFVPESPRWLMAKGRHLEAFESLCLLRKSRMSAARDAFYQYVLLQEESSYDAPTWKRMIEMFTVRRNRNGALGAWIVMFMQQFCGINVIAYYSSSIFIESGFTEISALLASWGFGMINFTFAIPAFLTIDKYGRRFLLLTTFPLMAIFLLIAGFGFLINQHADPKGRLGMIVFGIYVFSCIYSSGEGPVPFTYSAEAFPLYIRDLGMSFATATCWFFNFILAFSWPEMMQAFTPTGAFGWYAAWNVIGFFMVLWFLPETKGLTLEELDDVFSIPAMTHARYQTVELWHDIQRVVFRRKIPKQPPLHQHHRMAITNPEWNEKTEVSHIE</sequence>
<name>A0A1E4SCD7_9ASCO</name>
<feature type="transmembrane region" description="Helical" evidence="8">
    <location>
        <begin position="314"/>
        <end position="335"/>
    </location>
</feature>
<proteinExistence type="inferred from homology"/>
<accession>A0A1E4SCD7</accession>
<feature type="compositionally biased region" description="Low complexity" evidence="7">
    <location>
        <begin position="12"/>
        <end position="22"/>
    </location>
</feature>
<dbReference type="InterPro" id="IPR005829">
    <property type="entry name" value="Sugar_transporter_CS"/>
</dbReference>
<evidence type="ECO:0000313" key="10">
    <source>
        <dbReference type="EMBL" id="ODV77181.1"/>
    </source>
</evidence>
<feature type="transmembrane region" description="Helical" evidence="8">
    <location>
        <begin position="537"/>
        <end position="557"/>
    </location>
</feature>
<dbReference type="InterPro" id="IPR036259">
    <property type="entry name" value="MFS_trans_sf"/>
</dbReference>
<dbReference type="GO" id="GO:0015791">
    <property type="term" value="P:polyol transmembrane transport"/>
    <property type="evidence" value="ECO:0007669"/>
    <property type="project" value="UniProtKB-ARBA"/>
</dbReference>
<dbReference type="Proteomes" id="UP000094285">
    <property type="component" value="Unassembled WGS sequence"/>
</dbReference>
<feature type="transmembrane region" description="Helical" evidence="8">
    <location>
        <begin position="219"/>
        <end position="238"/>
    </location>
</feature>
<feature type="transmembrane region" description="Helical" evidence="8">
    <location>
        <begin position="244"/>
        <end position="266"/>
    </location>
</feature>
<keyword evidence="11" id="KW-1185">Reference proteome</keyword>
<feature type="transmembrane region" description="Helical" evidence="8">
    <location>
        <begin position="278"/>
        <end position="302"/>
    </location>
</feature>
<keyword evidence="5 8" id="KW-1133">Transmembrane helix</keyword>
<evidence type="ECO:0000256" key="7">
    <source>
        <dbReference type="SAM" id="MobiDB-lite"/>
    </source>
</evidence>
<dbReference type="RefSeq" id="XP_020062303.1">
    <property type="nucleotide sequence ID" value="XM_020207995.1"/>
</dbReference>
<dbReference type="AlphaFoldDB" id="A0A1E4SCD7"/>
<dbReference type="Gene3D" id="1.20.1250.20">
    <property type="entry name" value="MFS general substrate transporter like domains"/>
    <property type="match status" value="1"/>
</dbReference>
<dbReference type="NCBIfam" id="TIGR00879">
    <property type="entry name" value="SP"/>
    <property type="match status" value="1"/>
</dbReference>
<evidence type="ECO:0000256" key="6">
    <source>
        <dbReference type="ARBA" id="ARBA00023136"/>
    </source>
</evidence>
<comment type="subcellular location">
    <subcellularLocation>
        <location evidence="1">Membrane</location>
        <topology evidence="1">Multi-pass membrane protein</topology>
    </subcellularLocation>
</comment>
<dbReference type="GO" id="GO:0022857">
    <property type="term" value="F:transmembrane transporter activity"/>
    <property type="evidence" value="ECO:0007669"/>
    <property type="project" value="InterPro"/>
</dbReference>
<dbReference type="SUPFAM" id="SSF103473">
    <property type="entry name" value="MFS general substrate transporter"/>
    <property type="match status" value="1"/>
</dbReference>
<dbReference type="InterPro" id="IPR020846">
    <property type="entry name" value="MFS_dom"/>
</dbReference>
<dbReference type="GO" id="GO:0015798">
    <property type="term" value="P:myo-inositol transport"/>
    <property type="evidence" value="ECO:0007669"/>
    <property type="project" value="UniProtKB-ARBA"/>
</dbReference>
<organism evidence="10 11">
    <name type="scientific">Suhomyces tanzawaensis NRRL Y-17324</name>
    <dbReference type="NCBI Taxonomy" id="984487"/>
    <lineage>
        <taxon>Eukaryota</taxon>
        <taxon>Fungi</taxon>
        <taxon>Dikarya</taxon>
        <taxon>Ascomycota</taxon>
        <taxon>Saccharomycotina</taxon>
        <taxon>Pichiomycetes</taxon>
        <taxon>Debaryomycetaceae</taxon>
        <taxon>Suhomyces</taxon>
    </lineage>
</organism>
<evidence type="ECO:0000256" key="5">
    <source>
        <dbReference type="ARBA" id="ARBA00022989"/>
    </source>
</evidence>
<feature type="region of interest" description="Disordered" evidence="7">
    <location>
        <begin position="1"/>
        <end position="70"/>
    </location>
</feature>
<dbReference type="GO" id="GO:0016020">
    <property type="term" value="C:membrane"/>
    <property type="evidence" value="ECO:0007669"/>
    <property type="project" value="UniProtKB-SubCell"/>
</dbReference>
<evidence type="ECO:0000256" key="1">
    <source>
        <dbReference type="ARBA" id="ARBA00004141"/>
    </source>
</evidence>
<feature type="compositionally biased region" description="Basic and acidic residues" evidence="7">
    <location>
        <begin position="44"/>
        <end position="61"/>
    </location>
</feature>
<feature type="domain" description="Major facilitator superfamily (MFS) profile" evidence="9">
    <location>
        <begin position="143"/>
        <end position="592"/>
    </location>
</feature>
<feature type="transmembrane region" description="Helical" evidence="8">
    <location>
        <begin position="468"/>
        <end position="490"/>
    </location>
</feature>
<gene>
    <name evidence="10" type="ORF">CANTADRAFT_27107</name>
</gene>
<dbReference type="PRINTS" id="PR00171">
    <property type="entry name" value="SUGRTRNSPORT"/>
</dbReference>
<evidence type="ECO:0000256" key="8">
    <source>
        <dbReference type="SAM" id="Phobius"/>
    </source>
</evidence>
<reference evidence="11" key="1">
    <citation type="submission" date="2016-05" db="EMBL/GenBank/DDBJ databases">
        <title>Comparative genomics of biotechnologically important yeasts.</title>
        <authorList>
            <consortium name="DOE Joint Genome Institute"/>
            <person name="Riley R."/>
            <person name="Haridas S."/>
            <person name="Wolfe K.H."/>
            <person name="Lopes M.R."/>
            <person name="Hittinger C.T."/>
            <person name="Goker M."/>
            <person name="Salamov A."/>
            <person name="Wisecaver J."/>
            <person name="Long T.M."/>
            <person name="Aerts A.L."/>
            <person name="Barry K."/>
            <person name="Choi C."/>
            <person name="Clum A."/>
            <person name="Coughlan A.Y."/>
            <person name="Deshpande S."/>
            <person name="Douglass A.P."/>
            <person name="Hanson S.J."/>
            <person name="Klenk H.-P."/>
            <person name="Labutti K."/>
            <person name="Lapidus A."/>
            <person name="Lindquist E."/>
            <person name="Lipzen A."/>
            <person name="Meier-Kolthoff J.P."/>
            <person name="Ohm R.A."/>
            <person name="Otillar R.P."/>
            <person name="Pangilinan J."/>
            <person name="Peng Y."/>
            <person name="Rokas A."/>
            <person name="Rosa C.A."/>
            <person name="Scheuner C."/>
            <person name="Sibirny A.A."/>
            <person name="Slot J.C."/>
            <person name="Stielow J.B."/>
            <person name="Sun H."/>
            <person name="Kurtzman C.P."/>
            <person name="Blackwell M."/>
            <person name="Grigoriev I.V."/>
            <person name="Jeffries T.W."/>
        </authorList>
    </citation>
    <scope>NUCLEOTIDE SEQUENCE [LARGE SCALE GENOMIC DNA]</scope>
    <source>
        <strain evidence="11">NRRL Y-17324</strain>
    </source>
</reference>
<protein>
    <recommendedName>
        <fullName evidence="9">Major facilitator superfamily (MFS) profile domain-containing protein</fullName>
    </recommendedName>
</protein>
<dbReference type="PROSITE" id="PS00217">
    <property type="entry name" value="SUGAR_TRANSPORT_2"/>
    <property type="match status" value="1"/>
</dbReference>
<evidence type="ECO:0000256" key="2">
    <source>
        <dbReference type="ARBA" id="ARBA00010992"/>
    </source>
</evidence>
<evidence type="ECO:0000259" key="9">
    <source>
        <dbReference type="PROSITE" id="PS50850"/>
    </source>
</evidence>